<dbReference type="VEuPathDB" id="FungiDB:PITG_18957"/>
<keyword evidence="1" id="KW-0175">Coiled coil</keyword>
<keyword evidence="3" id="KW-1185">Reference proteome</keyword>
<sequence>MPTGEDTAVLVAMLIANPSDKVSRRSVTASKLLWSRVSKIEELQLKLVKMQRLLGDLLELHEDIAARLSEDMNEAVQTATIGVELRQRVGT</sequence>
<dbReference type="InParanoid" id="D0NZ72"/>
<proteinExistence type="predicted"/>
<feature type="coiled-coil region" evidence="1">
    <location>
        <begin position="40"/>
        <end position="78"/>
    </location>
</feature>
<organism evidence="2 3">
    <name type="scientific">Phytophthora infestans (strain T30-4)</name>
    <name type="common">Potato late blight agent</name>
    <dbReference type="NCBI Taxonomy" id="403677"/>
    <lineage>
        <taxon>Eukaryota</taxon>
        <taxon>Sar</taxon>
        <taxon>Stramenopiles</taxon>
        <taxon>Oomycota</taxon>
        <taxon>Peronosporomycetes</taxon>
        <taxon>Peronosporales</taxon>
        <taxon>Peronosporaceae</taxon>
        <taxon>Phytophthora</taxon>
    </lineage>
</organism>
<dbReference type="EMBL" id="DS028194">
    <property type="protein sequence ID" value="EEY68866.1"/>
    <property type="molecule type" value="Genomic_DNA"/>
</dbReference>
<dbReference type="RefSeq" id="XP_002997325.1">
    <property type="nucleotide sequence ID" value="XM_002997279.1"/>
</dbReference>
<accession>D0NZ72</accession>
<dbReference type="Proteomes" id="UP000006643">
    <property type="component" value="Unassembled WGS sequence"/>
</dbReference>
<name>D0NZ72_PHYIT</name>
<evidence type="ECO:0000313" key="3">
    <source>
        <dbReference type="Proteomes" id="UP000006643"/>
    </source>
</evidence>
<dbReference type="OrthoDB" id="95564at2759"/>
<dbReference type="KEGG" id="pif:PITG_18957"/>
<evidence type="ECO:0000313" key="2">
    <source>
        <dbReference type="EMBL" id="EEY68866.1"/>
    </source>
</evidence>
<reference evidence="3" key="1">
    <citation type="journal article" date="2009" name="Nature">
        <title>Genome sequence and analysis of the Irish potato famine pathogen Phytophthora infestans.</title>
        <authorList>
            <consortium name="The Broad Institute Genome Sequencing Platform"/>
            <person name="Haas B.J."/>
            <person name="Kamoun S."/>
            <person name="Zody M.C."/>
            <person name="Jiang R.H."/>
            <person name="Handsaker R.E."/>
            <person name="Cano L.M."/>
            <person name="Grabherr M."/>
            <person name="Kodira C.D."/>
            <person name="Raffaele S."/>
            <person name="Torto-Alalibo T."/>
            <person name="Bozkurt T.O."/>
            <person name="Ah-Fong A.M."/>
            <person name="Alvarado L."/>
            <person name="Anderson V.L."/>
            <person name="Armstrong M.R."/>
            <person name="Avrova A."/>
            <person name="Baxter L."/>
            <person name="Beynon J."/>
            <person name="Boevink P.C."/>
            <person name="Bollmann S.R."/>
            <person name="Bos J.I."/>
            <person name="Bulone V."/>
            <person name="Cai G."/>
            <person name="Cakir C."/>
            <person name="Carrington J.C."/>
            <person name="Chawner M."/>
            <person name="Conti L."/>
            <person name="Costanzo S."/>
            <person name="Ewan R."/>
            <person name="Fahlgren N."/>
            <person name="Fischbach M.A."/>
            <person name="Fugelstad J."/>
            <person name="Gilroy E.M."/>
            <person name="Gnerre S."/>
            <person name="Green P.J."/>
            <person name="Grenville-Briggs L.J."/>
            <person name="Griffith J."/>
            <person name="Grunwald N.J."/>
            <person name="Horn K."/>
            <person name="Horner N.R."/>
            <person name="Hu C.H."/>
            <person name="Huitema E."/>
            <person name="Jeong D.H."/>
            <person name="Jones A.M."/>
            <person name="Jones J.D."/>
            <person name="Jones R.W."/>
            <person name="Karlsson E.K."/>
            <person name="Kunjeti S.G."/>
            <person name="Lamour K."/>
            <person name="Liu Z."/>
            <person name="Ma L."/>
            <person name="Maclean D."/>
            <person name="Chibucos M.C."/>
            <person name="McDonald H."/>
            <person name="McWalters J."/>
            <person name="Meijer H.J."/>
            <person name="Morgan W."/>
            <person name="Morris P.F."/>
            <person name="Munro C.A."/>
            <person name="O'Neill K."/>
            <person name="Ospina-Giraldo M."/>
            <person name="Pinzon A."/>
            <person name="Pritchard L."/>
            <person name="Ramsahoye B."/>
            <person name="Ren Q."/>
            <person name="Restrepo S."/>
            <person name="Roy S."/>
            <person name="Sadanandom A."/>
            <person name="Savidor A."/>
            <person name="Schornack S."/>
            <person name="Schwartz D.C."/>
            <person name="Schumann U.D."/>
            <person name="Schwessinger B."/>
            <person name="Seyer L."/>
            <person name="Sharpe T."/>
            <person name="Silvar C."/>
            <person name="Song J."/>
            <person name="Studholme D.J."/>
            <person name="Sykes S."/>
            <person name="Thines M."/>
            <person name="van de Vondervoort P.J."/>
            <person name="Phuntumart V."/>
            <person name="Wawra S."/>
            <person name="Weide R."/>
            <person name="Win J."/>
            <person name="Young C."/>
            <person name="Zhou S."/>
            <person name="Fry W."/>
            <person name="Meyers B.C."/>
            <person name="van West P."/>
            <person name="Ristaino J."/>
            <person name="Govers F."/>
            <person name="Birch P.R."/>
            <person name="Whisson S.C."/>
            <person name="Judelson H.S."/>
            <person name="Nusbaum C."/>
        </authorList>
    </citation>
    <scope>NUCLEOTIDE SEQUENCE [LARGE SCALE GENOMIC DNA]</scope>
    <source>
        <strain evidence="3">T30-4</strain>
    </source>
</reference>
<evidence type="ECO:0000256" key="1">
    <source>
        <dbReference type="SAM" id="Coils"/>
    </source>
</evidence>
<dbReference type="HOGENOM" id="CLU_2431762_0_0_1"/>
<dbReference type="AlphaFoldDB" id="D0NZ72"/>
<dbReference type="GeneID" id="9477152"/>
<dbReference type="OMA" id="MPTGEDT"/>
<gene>
    <name evidence="2" type="ORF">PITG_18957</name>
</gene>
<protein>
    <submittedName>
        <fullName evidence="2">Uncharacterized protein</fullName>
    </submittedName>
</protein>